<dbReference type="AlphaFoldDB" id="A0A0K2LB68"/>
<evidence type="ECO:0000313" key="2">
    <source>
        <dbReference type="EMBL" id="ALB28438.1"/>
    </source>
</evidence>
<feature type="region of interest" description="Disordered" evidence="1">
    <location>
        <begin position="45"/>
        <end position="67"/>
    </location>
</feature>
<keyword evidence="3" id="KW-1185">Reference proteome</keyword>
<dbReference type="Proteomes" id="UP000061546">
    <property type="component" value="Chromosome"/>
</dbReference>
<reference evidence="2 3" key="1">
    <citation type="submission" date="2015-08" db="EMBL/GenBank/DDBJ databases">
        <title>Genomic sequence of Lactobacillus heilongjiangensis DSM 28069, isolated from Chinese traditional pickle.</title>
        <authorList>
            <person name="Jiang X."/>
            <person name="Zheng B."/>
            <person name="Cheng H."/>
        </authorList>
    </citation>
    <scope>NUCLEOTIDE SEQUENCE [LARGE SCALE GENOMIC DNA]</scope>
    <source>
        <strain evidence="2 3">DSM 28069</strain>
    </source>
</reference>
<dbReference type="EMBL" id="CP012559">
    <property type="protein sequence ID" value="ALB28438.1"/>
    <property type="molecule type" value="Genomic_DNA"/>
</dbReference>
<proteinExistence type="predicted"/>
<name>A0A0K2LB68_9LACO</name>
<sequence length="67" mass="7087">MGAIDVDSYGGGVRALALTPQGDFGDLPNLWQGFKARLETLAQVGPHSRLHRMAPTGGSSPKPKTKK</sequence>
<gene>
    <name evidence="2" type="ORF">JP39_03150</name>
</gene>
<organism evidence="2 3">
    <name type="scientific">Companilactobacillus heilongjiangensis</name>
    <dbReference type="NCBI Taxonomy" id="1074467"/>
    <lineage>
        <taxon>Bacteria</taxon>
        <taxon>Bacillati</taxon>
        <taxon>Bacillota</taxon>
        <taxon>Bacilli</taxon>
        <taxon>Lactobacillales</taxon>
        <taxon>Lactobacillaceae</taxon>
        <taxon>Companilactobacillus</taxon>
    </lineage>
</organism>
<accession>A0A0K2LB68</accession>
<dbReference type="KEGG" id="lhi:JP39_03150"/>
<evidence type="ECO:0000256" key="1">
    <source>
        <dbReference type="SAM" id="MobiDB-lite"/>
    </source>
</evidence>
<protein>
    <submittedName>
        <fullName evidence="2">Uncharacterized protein</fullName>
    </submittedName>
</protein>
<evidence type="ECO:0000313" key="3">
    <source>
        <dbReference type="Proteomes" id="UP000061546"/>
    </source>
</evidence>